<dbReference type="AlphaFoldDB" id="A0A1H8F7A9"/>
<evidence type="ECO:0000313" key="7">
    <source>
        <dbReference type="Proteomes" id="UP000182719"/>
    </source>
</evidence>
<evidence type="ECO:0000313" key="6">
    <source>
        <dbReference type="EMBL" id="SEN27602.1"/>
    </source>
</evidence>
<dbReference type="PANTHER" id="PTHR30055:SF234">
    <property type="entry name" value="HTH-TYPE TRANSCRIPTIONAL REGULATOR BETI"/>
    <property type="match status" value="1"/>
</dbReference>
<dbReference type="Pfam" id="PF00440">
    <property type="entry name" value="TetR_N"/>
    <property type="match status" value="1"/>
</dbReference>
<dbReference type="InterPro" id="IPR001647">
    <property type="entry name" value="HTH_TetR"/>
</dbReference>
<dbReference type="GO" id="GO:0000976">
    <property type="term" value="F:transcription cis-regulatory region binding"/>
    <property type="evidence" value="ECO:0007669"/>
    <property type="project" value="TreeGrafter"/>
</dbReference>
<dbReference type="PROSITE" id="PS50977">
    <property type="entry name" value="HTH_TETR_2"/>
    <property type="match status" value="1"/>
</dbReference>
<keyword evidence="3" id="KW-0804">Transcription</keyword>
<dbReference type="InterPro" id="IPR036271">
    <property type="entry name" value="Tet_transcr_reg_TetR-rel_C_sf"/>
</dbReference>
<dbReference type="SUPFAM" id="SSF46689">
    <property type="entry name" value="Homeodomain-like"/>
    <property type="match status" value="1"/>
</dbReference>
<feature type="domain" description="HTH tetR-type" evidence="5">
    <location>
        <begin position="11"/>
        <end position="71"/>
    </location>
</feature>
<dbReference type="PRINTS" id="PR00455">
    <property type="entry name" value="HTHTETR"/>
</dbReference>
<dbReference type="Proteomes" id="UP000182719">
    <property type="component" value="Unassembled WGS sequence"/>
</dbReference>
<sequence>MAQAVRKDEVRNTRRAILDAALDLFSVHGYAGTSIRQIARAVEVRESALYHHFPSKAAIFEALLHEYGPGKTERLSQLDLDAALVGGVQACLRTMAVELFEEWALPREQKFARLMMSEAPRLSTAGIVHPAAILGQSHTHMVHFLEELVRRQLIRPGDLDLYALEFMGPLIMLRQMYLMMSWGLTDMRVLKNQVEQHVHHFCQSVKL</sequence>
<dbReference type="EMBL" id="FOAP01000036">
    <property type="protein sequence ID" value="SEN27602.1"/>
    <property type="molecule type" value="Genomic_DNA"/>
</dbReference>
<name>A0A1H8F7A9_STIAU</name>
<keyword evidence="2 4" id="KW-0238">DNA-binding</keyword>
<evidence type="ECO:0000256" key="1">
    <source>
        <dbReference type="ARBA" id="ARBA00023015"/>
    </source>
</evidence>
<dbReference type="InterPro" id="IPR009057">
    <property type="entry name" value="Homeodomain-like_sf"/>
</dbReference>
<dbReference type="PANTHER" id="PTHR30055">
    <property type="entry name" value="HTH-TYPE TRANSCRIPTIONAL REGULATOR RUTR"/>
    <property type="match status" value="1"/>
</dbReference>
<evidence type="ECO:0000256" key="4">
    <source>
        <dbReference type="PROSITE-ProRule" id="PRU00335"/>
    </source>
</evidence>
<dbReference type="RefSeq" id="WP_075011309.1">
    <property type="nucleotide sequence ID" value="NZ_FOAP01000036.1"/>
</dbReference>
<keyword evidence="1" id="KW-0805">Transcription regulation</keyword>
<evidence type="ECO:0000256" key="3">
    <source>
        <dbReference type="ARBA" id="ARBA00023163"/>
    </source>
</evidence>
<keyword evidence="7" id="KW-1185">Reference proteome</keyword>
<accession>A0A1H8F7A9</accession>
<proteinExistence type="predicted"/>
<evidence type="ECO:0000256" key="2">
    <source>
        <dbReference type="ARBA" id="ARBA00023125"/>
    </source>
</evidence>
<dbReference type="InterPro" id="IPR050109">
    <property type="entry name" value="HTH-type_TetR-like_transc_reg"/>
</dbReference>
<dbReference type="Gene3D" id="1.10.357.10">
    <property type="entry name" value="Tetracycline Repressor, domain 2"/>
    <property type="match status" value="1"/>
</dbReference>
<organism evidence="6 7">
    <name type="scientific">Stigmatella aurantiaca</name>
    <dbReference type="NCBI Taxonomy" id="41"/>
    <lineage>
        <taxon>Bacteria</taxon>
        <taxon>Pseudomonadati</taxon>
        <taxon>Myxococcota</taxon>
        <taxon>Myxococcia</taxon>
        <taxon>Myxococcales</taxon>
        <taxon>Cystobacterineae</taxon>
        <taxon>Archangiaceae</taxon>
        <taxon>Stigmatella</taxon>
    </lineage>
</organism>
<dbReference type="SUPFAM" id="SSF48498">
    <property type="entry name" value="Tetracyclin repressor-like, C-terminal domain"/>
    <property type="match status" value="1"/>
</dbReference>
<gene>
    <name evidence="6" type="ORF">SAMN05444354_13625</name>
</gene>
<evidence type="ECO:0000259" key="5">
    <source>
        <dbReference type="PROSITE" id="PS50977"/>
    </source>
</evidence>
<reference evidence="7" key="1">
    <citation type="submission" date="2016-10" db="EMBL/GenBank/DDBJ databases">
        <authorList>
            <person name="Varghese N."/>
            <person name="Submissions S."/>
        </authorList>
    </citation>
    <scope>NUCLEOTIDE SEQUENCE [LARGE SCALE GENOMIC DNA]</scope>
    <source>
        <strain evidence="7">DSM 17044</strain>
    </source>
</reference>
<dbReference type="GO" id="GO:0003700">
    <property type="term" value="F:DNA-binding transcription factor activity"/>
    <property type="evidence" value="ECO:0007669"/>
    <property type="project" value="TreeGrafter"/>
</dbReference>
<feature type="DNA-binding region" description="H-T-H motif" evidence="4">
    <location>
        <begin position="34"/>
        <end position="53"/>
    </location>
</feature>
<protein>
    <submittedName>
        <fullName evidence="6">Transcriptional regulator, TetR family</fullName>
    </submittedName>
</protein>